<accession>A0A0N1IGZ6</accession>
<reference evidence="1 2" key="1">
    <citation type="journal article" date="2015" name="PLoS Pathog.">
        <title>Leptomonas seymouri: Adaptations to the Dixenous Life Cycle Analyzed by Genome Sequencing, Transcriptome Profiling and Co-infection with Leishmania donovani.</title>
        <authorList>
            <person name="Kraeva N."/>
            <person name="Butenko A."/>
            <person name="Hlavacova J."/>
            <person name="Kostygov A."/>
            <person name="Myskova J."/>
            <person name="Grybchuk D."/>
            <person name="Lestinova T."/>
            <person name="Votypka J."/>
            <person name="Volf P."/>
            <person name="Opperdoes F."/>
            <person name="Flegontov P."/>
            <person name="Lukes J."/>
            <person name="Yurchenko V."/>
        </authorList>
    </citation>
    <scope>NUCLEOTIDE SEQUENCE [LARGE SCALE GENOMIC DNA]</scope>
    <source>
        <strain evidence="1 2">ATCC 30220</strain>
    </source>
</reference>
<dbReference type="AlphaFoldDB" id="A0A0N1IGZ6"/>
<evidence type="ECO:0000313" key="2">
    <source>
        <dbReference type="Proteomes" id="UP000038009"/>
    </source>
</evidence>
<evidence type="ECO:0000313" key="1">
    <source>
        <dbReference type="EMBL" id="KPI82455.1"/>
    </source>
</evidence>
<sequence length="239" mass="26303">MNASLPLRSLNEFSARPSISSEWLIFFASSNCCPVDSVFACRSLPARSTNDTTHSRSFFSTDANSCDSEICMIACERELVSFIFVSAVCRFALPARSSSIIRSALSTWCTLAPFTYTRRRGSSWISSGSGSWPRCRGASRSRTFSMYTSIIDSDTRIVRSGSSSTICCASSNRHRTNRGATPSRSALPTSPSRLYVLPLPVCPYANRHTLKPLYASSSMGRPIVSNTSSWPPLNTWSKR</sequence>
<dbReference type="VEuPathDB" id="TriTrypDB:Lsey_0980_0010"/>
<gene>
    <name evidence="1" type="ORF">ABL78_8535</name>
</gene>
<comment type="caution">
    <text evidence="1">The sequence shown here is derived from an EMBL/GenBank/DDBJ whole genome shotgun (WGS) entry which is preliminary data.</text>
</comment>
<proteinExistence type="predicted"/>
<dbReference type="Proteomes" id="UP000038009">
    <property type="component" value="Unassembled WGS sequence"/>
</dbReference>
<organism evidence="1 2">
    <name type="scientific">Leptomonas seymouri</name>
    <dbReference type="NCBI Taxonomy" id="5684"/>
    <lineage>
        <taxon>Eukaryota</taxon>
        <taxon>Discoba</taxon>
        <taxon>Euglenozoa</taxon>
        <taxon>Kinetoplastea</taxon>
        <taxon>Metakinetoplastina</taxon>
        <taxon>Trypanosomatida</taxon>
        <taxon>Trypanosomatidae</taxon>
        <taxon>Leishmaniinae</taxon>
        <taxon>Leptomonas</taxon>
    </lineage>
</organism>
<dbReference type="EMBL" id="LJSK01000977">
    <property type="protein sequence ID" value="KPI82455.1"/>
    <property type="molecule type" value="Genomic_DNA"/>
</dbReference>
<name>A0A0N1IGZ6_LEPSE</name>
<keyword evidence="2" id="KW-1185">Reference proteome</keyword>
<protein>
    <submittedName>
        <fullName evidence="1">Uncharacterized protein</fullName>
    </submittedName>
</protein>